<sequence length="87" mass="10176">MRSLNGRFYKFFPADFSDRSGERRCSNCKLRYSHADTGNCYVLTPLLLRCKSLCGGIMQFDNMVFSIDLLWFREKLQQAMMIVVKCC</sequence>
<evidence type="ECO:0000313" key="2">
    <source>
        <dbReference type="Proteomes" id="UP000215914"/>
    </source>
</evidence>
<reference evidence="1" key="2">
    <citation type="submission" date="2020-06" db="EMBL/GenBank/DDBJ databases">
        <title>Helianthus annuus Genome sequencing and assembly Release 2.</title>
        <authorList>
            <person name="Gouzy J."/>
            <person name="Langlade N."/>
            <person name="Munos S."/>
        </authorList>
    </citation>
    <scope>NUCLEOTIDE SEQUENCE</scope>
    <source>
        <tissue evidence="1">Leaves</tissue>
    </source>
</reference>
<dbReference type="EMBL" id="MNCJ02000319">
    <property type="protein sequence ID" value="KAF5810281.1"/>
    <property type="molecule type" value="Genomic_DNA"/>
</dbReference>
<proteinExistence type="predicted"/>
<keyword evidence="2" id="KW-1185">Reference proteome</keyword>
<dbReference type="AlphaFoldDB" id="A0A9K3J7M3"/>
<organism evidence="1 2">
    <name type="scientific">Helianthus annuus</name>
    <name type="common">Common sunflower</name>
    <dbReference type="NCBI Taxonomy" id="4232"/>
    <lineage>
        <taxon>Eukaryota</taxon>
        <taxon>Viridiplantae</taxon>
        <taxon>Streptophyta</taxon>
        <taxon>Embryophyta</taxon>
        <taxon>Tracheophyta</taxon>
        <taxon>Spermatophyta</taxon>
        <taxon>Magnoliopsida</taxon>
        <taxon>eudicotyledons</taxon>
        <taxon>Gunneridae</taxon>
        <taxon>Pentapetalae</taxon>
        <taxon>asterids</taxon>
        <taxon>campanulids</taxon>
        <taxon>Asterales</taxon>
        <taxon>Asteraceae</taxon>
        <taxon>Asteroideae</taxon>
        <taxon>Heliantheae alliance</taxon>
        <taxon>Heliantheae</taxon>
        <taxon>Helianthus</taxon>
    </lineage>
</organism>
<comment type="caution">
    <text evidence="1">The sequence shown here is derived from an EMBL/GenBank/DDBJ whole genome shotgun (WGS) entry which is preliminary data.</text>
</comment>
<reference evidence="1" key="1">
    <citation type="journal article" date="2017" name="Nature">
        <title>The sunflower genome provides insights into oil metabolism, flowering and Asterid evolution.</title>
        <authorList>
            <person name="Badouin H."/>
            <person name="Gouzy J."/>
            <person name="Grassa C.J."/>
            <person name="Murat F."/>
            <person name="Staton S.E."/>
            <person name="Cottret L."/>
            <person name="Lelandais-Briere C."/>
            <person name="Owens G.L."/>
            <person name="Carrere S."/>
            <person name="Mayjonade B."/>
            <person name="Legrand L."/>
            <person name="Gill N."/>
            <person name="Kane N.C."/>
            <person name="Bowers J.E."/>
            <person name="Hubner S."/>
            <person name="Bellec A."/>
            <person name="Berard A."/>
            <person name="Berges H."/>
            <person name="Blanchet N."/>
            <person name="Boniface M.C."/>
            <person name="Brunel D."/>
            <person name="Catrice O."/>
            <person name="Chaidir N."/>
            <person name="Claudel C."/>
            <person name="Donnadieu C."/>
            <person name="Faraut T."/>
            <person name="Fievet G."/>
            <person name="Helmstetter N."/>
            <person name="King M."/>
            <person name="Knapp S.J."/>
            <person name="Lai Z."/>
            <person name="Le Paslier M.C."/>
            <person name="Lippi Y."/>
            <person name="Lorenzon L."/>
            <person name="Mandel J.R."/>
            <person name="Marage G."/>
            <person name="Marchand G."/>
            <person name="Marquand E."/>
            <person name="Bret-Mestries E."/>
            <person name="Morien E."/>
            <person name="Nambeesan S."/>
            <person name="Nguyen T."/>
            <person name="Pegot-Espagnet P."/>
            <person name="Pouilly N."/>
            <person name="Raftis F."/>
            <person name="Sallet E."/>
            <person name="Schiex T."/>
            <person name="Thomas J."/>
            <person name="Vandecasteele C."/>
            <person name="Vares D."/>
            <person name="Vear F."/>
            <person name="Vautrin S."/>
            <person name="Crespi M."/>
            <person name="Mangin B."/>
            <person name="Burke J.M."/>
            <person name="Salse J."/>
            <person name="Munos S."/>
            <person name="Vincourt P."/>
            <person name="Rieseberg L.H."/>
            <person name="Langlade N.B."/>
        </authorList>
    </citation>
    <scope>NUCLEOTIDE SEQUENCE</scope>
    <source>
        <tissue evidence="1">Leaves</tissue>
    </source>
</reference>
<name>A0A9K3J7M3_HELAN</name>
<evidence type="ECO:0000313" key="1">
    <source>
        <dbReference type="EMBL" id="KAF5810281.1"/>
    </source>
</evidence>
<gene>
    <name evidence="1" type="ORF">HanXRQr2_Chr04g0167601</name>
</gene>
<accession>A0A9K3J7M3</accession>
<dbReference type="Gramene" id="mRNA:HanXRQr2_Chr04g0167601">
    <property type="protein sequence ID" value="CDS:HanXRQr2_Chr04g0167601.1"/>
    <property type="gene ID" value="HanXRQr2_Chr04g0167601"/>
</dbReference>
<protein>
    <submittedName>
        <fullName evidence="1">Uncharacterized protein</fullName>
    </submittedName>
</protein>
<dbReference type="Proteomes" id="UP000215914">
    <property type="component" value="Unassembled WGS sequence"/>
</dbReference>